<dbReference type="EMBL" id="JACHJD010000058">
    <property type="protein sequence ID" value="MBB5110026.1"/>
    <property type="molecule type" value="Genomic_DNA"/>
</dbReference>
<dbReference type="GO" id="GO:0004311">
    <property type="term" value="F:geranylgeranyl diphosphate synthase activity"/>
    <property type="evidence" value="ECO:0007669"/>
    <property type="project" value="UniProtKB-EC"/>
</dbReference>
<evidence type="ECO:0000256" key="1">
    <source>
        <dbReference type="ARBA" id="ARBA00001946"/>
    </source>
</evidence>
<evidence type="ECO:0000256" key="7">
    <source>
        <dbReference type="SAM" id="MobiDB-lite"/>
    </source>
</evidence>
<accession>A0A7W8B470</accession>
<dbReference type="PANTHER" id="PTHR12001:SF85">
    <property type="entry name" value="SHORT CHAIN ISOPRENYL DIPHOSPHATE SYNTHASE"/>
    <property type="match status" value="1"/>
</dbReference>
<proteinExistence type="inferred from homology"/>
<dbReference type="PANTHER" id="PTHR12001">
    <property type="entry name" value="GERANYLGERANYL PYROPHOSPHATE SYNTHASE"/>
    <property type="match status" value="1"/>
</dbReference>
<gene>
    <name evidence="8" type="ORF">FHS40_009156</name>
</gene>
<evidence type="ECO:0000256" key="3">
    <source>
        <dbReference type="ARBA" id="ARBA00022679"/>
    </source>
</evidence>
<dbReference type="PROSITE" id="PS00444">
    <property type="entry name" value="POLYPRENYL_SYNTHASE_2"/>
    <property type="match status" value="1"/>
</dbReference>
<feature type="region of interest" description="Disordered" evidence="7">
    <location>
        <begin position="41"/>
        <end position="61"/>
    </location>
</feature>
<evidence type="ECO:0000256" key="6">
    <source>
        <dbReference type="RuleBase" id="RU004466"/>
    </source>
</evidence>
<protein>
    <submittedName>
        <fullName evidence="8">Geranylgeranyl diphosphate synthase type I</fullName>
        <ecNumber evidence="8">2.5.1.1</ecNumber>
        <ecNumber evidence="8">2.5.1.10</ecNumber>
        <ecNumber evidence="8">2.5.1.29</ecNumber>
    </submittedName>
</protein>
<dbReference type="GO" id="GO:0004337">
    <property type="term" value="F:(2E,6E)-farnesyl diphosphate synthase activity"/>
    <property type="evidence" value="ECO:0007669"/>
    <property type="project" value="UniProtKB-EC"/>
</dbReference>
<dbReference type="SFLD" id="SFLDS00005">
    <property type="entry name" value="Isoprenoid_Synthase_Type_I"/>
    <property type="match status" value="1"/>
</dbReference>
<evidence type="ECO:0000256" key="2">
    <source>
        <dbReference type="ARBA" id="ARBA00006706"/>
    </source>
</evidence>
<dbReference type="EC" id="2.5.1.29" evidence="8"/>
<dbReference type="GO" id="GO:0004161">
    <property type="term" value="F:dimethylallyltranstransferase activity"/>
    <property type="evidence" value="ECO:0007669"/>
    <property type="project" value="UniProtKB-EC"/>
</dbReference>
<comment type="similarity">
    <text evidence="2 6">Belongs to the FPP/GGPP synthase family.</text>
</comment>
<name>A0A7W8B470_STRST</name>
<comment type="caution">
    <text evidence="8">The sequence shown here is derived from an EMBL/GenBank/DDBJ whole genome shotgun (WGS) entry which is preliminary data.</text>
</comment>
<dbReference type="InterPro" id="IPR000092">
    <property type="entry name" value="Polyprenyl_synt"/>
</dbReference>
<dbReference type="GO" id="GO:0046872">
    <property type="term" value="F:metal ion binding"/>
    <property type="evidence" value="ECO:0007669"/>
    <property type="project" value="UniProtKB-KW"/>
</dbReference>
<dbReference type="AlphaFoldDB" id="A0A7W8B470"/>
<dbReference type="InterPro" id="IPR008949">
    <property type="entry name" value="Isoprenoid_synthase_dom_sf"/>
</dbReference>
<dbReference type="PROSITE" id="PS00723">
    <property type="entry name" value="POLYPRENYL_SYNTHASE_1"/>
    <property type="match status" value="1"/>
</dbReference>
<keyword evidence="5" id="KW-0460">Magnesium</keyword>
<dbReference type="SUPFAM" id="SSF48576">
    <property type="entry name" value="Terpenoid synthases"/>
    <property type="match status" value="1"/>
</dbReference>
<evidence type="ECO:0000256" key="4">
    <source>
        <dbReference type="ARBA" id="ARBA00022723"/>
    </source>
</evidence>
<keyword evidence="9" id="KW-1185">Reference proteome</keyword>
<evidence type="ECO:0000313" key="8">
    <source>
        <dbReference type="EMBL" id="MBB5110026.1"/>
    </source>
</evidence>
<dbReference type="GO" id="GO:0008299">
    <property type="term" value="P:isoprenoid biosynthetic process"/>
    <property type="evidence" value="ECO:0007669"/>
    <property type="project" value="InterPro"/>
</dbReference>
<organism evidence="8 9">
    <name type="scientific">Streptomyces spectabilis</name>
    <dbReference type="NCBI Taxonomy" id="68270"/>
    <lineage>
        <taxon>Bacteria</taxon>
        <taxon>Bacillati</taxon>
        <taxon>Actinomycetota</taxon>
        <taxon>Actinomycetes</taxon>
        <taxon>Kitasatosporales</taxon>
        <taxon>Streptomycetaceae</taxon>
        <taxon>Streptomyces</taxon>
    </lineage>
</organism>
<sequence length="296" mass="31556">MAGWHAAGGGEAAPVVRAAAELELFHAFCLIHDDVMDRAATRRGQPRGTPSGAEGRKRAGDERARAWLGTCSAILAGDMALARSEELLDSAGQLTCRRTALRHVVEAMREEVMYGQHLDLLAPFSPATDLDTALRVIRGKTAKYTIERPLHAGAVLAGANEPLLASLSAYALLLGEAFQLRDDLLGGFGHPRRTGKPVLDDLREGKHTVLLALACQRADPTQHRLLRRLVGDPALGEDGAAHIRDVLEATEARATVENMIVARSTQALAALGAAPCPPATTAALRRIVARTTERTA</sequence>
<dbReference type="Proteomes" id="UP000549009">
    <property type="component" value="Unassembled WGS sequence"/>
</dbReference>
<reference evidence="8 9" key="1">
    <citation type="submission" date="2020-08" db="EMBL/GenBank/DDBJ databases">
        <title>Genomic Encyclopedia of Type Strains, Phase III (KMG-III): the genomes of soil and plant-associated and newly described type strains.</title>
        <authorList>
            <person name="Whitman W."/>
        </authorList>
    </citation>
    <scope>NUCLEOTIDE SEQUENCE [LARGE SCALE GENOMIC DNA]</scope>
    <source>
        <strain evidence="8 9">CECT 3146</strain>
    </source>
</reference>
<evidence type="ECO:0000313" key="9">
    <source>
        <dbReference type="Proteomes" id="UP000549009"/>
    </source>
</evidence>
<evidence type="ECO:0000256" key="5">
    <source>
        <dbReference type="ARBA" id="ARBA00022842"/>
    </source>
</evidence>
<dbReference type="Pfam" id="PF00348">
    <property type="entry name" value="polyprenyl_synt"/>
    <property type="match status" value="1"/>
</dbReference>
<dbReference type="Gene3D" id="1.10.600.10">
    <property type="entry name" value="Farnesyl Diphosphate Synthase"/>
    <property type="match status" value="1"/>
</dbReference>
<dbReference type="RefSeq" id="WP_184927137.1">
    <property type="nucleotide sequence ID" value="NZ_JACHJD010000058.1"/>
</dbReference>
<keyword evidence="4" id="KW-0479">Metal-binding</keyword>
<comment type="cofactor">
    <cofactor evidence="1">
        <name>Mg(2+)</name>
        <dbReference type="ChEBI" id="CHEBI:18420"/>
    </cofactor>
</comment>
<dbReference type="EC" id="2.5.1.10" evidence="8"/>
<dbReference type="InterPro" id="IPR033749">
    <property type="entry name" value="Polyprenyl_synt_CS"/>
</dbReference>
<keyword evidence="3 6" id="KW-0808">Transferase</keyword>
<dbReference type="CDD" id="cd00685">
    <property type="entry name" value="Trans_IPPS_HT"/>
    <property type="match status" value="1"/>
</dbReference>
<dbReference type="EC" id="2.5.1.1" evidence="8"/>